<dbReference type="Gene3D" id="3.40.50.10140">
    <property type="entry name" value="Toll/interleukin-1 receptor homology (TIR) domain"/>
    <property type="match status" value="1"/>
</dbReference>
<gene>
    <name evidence="2" type="ORF">ACFOW9_06110</name>
</gene>
<dbReference type="RefSeq" id="WP_230067201.1">
    <property type="nucleotide sequence ID" value="NZ_BAABLL010000003.1"/>
</dbReference>
<dbReference type="Proteomes" id="UP001595773">
    <property type="component" value="Unassembled WGS sequence"/>
</dbReference>
<dbReference type="InterPro" id="IPR035897">
    <property type="entry name" value="Toll_tir_struct_dom_sf"/>
</dbReference>
<name>A0ABV8R1H7_9MICC</name>
<comment type="caution">
    <text evidence="2">The sequence shown here is derived from an EMBL/GenBank/DDBJ whole genome shotgun (WGS) entry which is preliminary data.</text>
</comment>
<accession>A0ABV8R1H7</accession>
<evidence type="ECO:0000259" key="1">
    <source>
        <dbReference type="PROSITE" id="PS50104"/>
    </source>
</evidence>
<keyword evidence="2" id="KW-0675">Receptor</keyword>
<sequence>MKIFISWSGVTSRAVAEALSGWLPKVIQGVEPFVSAKDIDKGANWTVELSRELESAQYGIICLAPDNLLSPWLNYETGAITKSVDSRVAPVLFNVSKDEVRPPMAQLQLTSIDVEEFELLMMSVNKAAGSRLRDDQVKEAVAVWWPSLETAIRGIKVPDKPSGAMTETSSEPAKPEADVAEMMGEILRSVRRLDSRMKHLEGVPELIAGRDPRLGSYQSAIRFLERALRPNDIILDSIRVKDGRVEVKLTDSLGDEDLLPLIQAAETVAKREQSDVWLLMPDRTITLSATGSRADVPF</sequence>
<dbReference type="PROSITE" id="PS50104">
    <property type="entry name" value="TIR"/>
    <property type="match status" value="1"/>
</dbReference>
<keyword evidence="3" id="KW-1185">Reference proteome</keyword>
<reference evidence="3" key="1">
    <citation type="journal article" date="2019" name="Int. J. Syst. Evol. Microbiol.">
        <title>The Global Catalogue of Microorganisms (GCM) 10K type strain sequencing project: providing services to taxonomists for standard genome sequencing and annotation.</title>
        <authorList>
            <consortium name="The Broad Institute Genomics Platform"/>
            <consortium name="The Broad Institute Genome Sequencing Center for Infectious Disease"/>
            <person name="Wu L."/>
            <person name="Ma J."/>
        </authorList>
    </citation>
    <scope>NUCLEOTIDE SEQUENCE [LARGE SCALE GENOMIC DNA]</scope>
    <source>
        <strain evidence="3">CGMCC 1.10698</strain>
    </source>
</reference>
<dbReference type="SUPFAM" id="SSF52200">
    <property type="entry name" value="Toll/Interleukin receptor TIR domain"/>
    <property type="match status" value="1"/>
</dbReference>
<dbReference type="EMBL" id="JBHSCQ010000006">
    <property type="protein sequence ID" value="MFC4265169.1"/>
    <property type="molecule type" value="Genomic_DNA"/>
</dbReference>
<proteinExistence type="predicted"/>
<evidence type="ECO:0000313" key="2">
    <source>
        <dbReference type="EMBL" id="MFC4265169.1"/>
    </source>
</evidence>
<feature type="domain" description="TIR" evidence="1">
    <location>
        <begin position="1"/>
        <end position="152"/>
    </location>
</feature>
<dbReference type="InterPro" id="IPR000157">
    <property type="entry name" value="TIR_dom"/>
</dbReference>
<organism evidence="2 3">
    <name type="scientific">Arthrobacter cryoconiti</name>
    <dbReference type="NCBI Taxonomy" id="748907"/>
    <lineage>
        <taxon>Bacteria</taxon>
        <taxon>Bacillati</taxon>
        <taxon>Actinomycetota</taxon>
        <taxon>Actinomycetes</taxon>
        <taxon>Micrococcales</taxon>
        <taxon>Micrococcaceae</taxon>
        <taxon>Arthrobacter</taxon>
    </lineage>
</organism>
<dbReference type="Pfam" id="PF13676">
    <property type="entry name" value="TIR_2"/>
    <property type="match status" value="1"/>
</dbReference>
<protein>
    <submittedName>
        <fullName evidence="2">Toll/interleukin-1 receptor domain-containing protein</fullName>
    </submittedName>
</protein>
<evidence type="ECO:0000313" key="3">
    <source>
        <dbReference type="Proteomes" id="UP001595773"/>
    </source>
</evidence>